<dbReference type="InterPro" id="IPR046450">
    <property type="entry name" value="PA_dom_sf"/>
</dbReference>
<evidence type="ECO:0000256" key="8">
    <source>
        <dbReference type="PIRSR" id="PIRSR615500-1"/>
    </source>
</evidence>
<reference evidence="14 15" key="1">
    <citation type="submission" date="2016-01" db="EMBL/GenBank/DDBJ databases">
        <title>Complete genome sequence of strain Lentibacillus amyloliquefaciens LAM0015T isolated from saline sediment.</title>
        <authorList>
            <person name="Wang J.-L."/>
            <person name="He M.-X."/>
        </authorList>
    </citation>
    <scope>NUCLEOTIDE SEQUENCE [LARGE SCALE GENOMIC DNA]</scope>
    <source>
        <strain evidence="14 15">LAM0015</strain>
    </source>
</reference>
<keyword evidence="7 9" id="KW-0720">Serine protease</keyword>
<dbReference type="PANTHER" id="PTHR43806:SF65">
    <property type="entry name" value="SERINE PROTEASE APRX"/>
    <property type="match status" value="1"/>
</dbReference>
<keyword evidence="5 11" id="KW-0732">Signal</keyword>
<evidence type="ECO:0000256" key="10">
    <source>
        <dbReference type="RuleBase" id="RU003355"/>
    </source>
</evidence>
<comment type="similarity">
    <text evidence="1 9 10">Belongs to the peptidase S8 family.</text>
</comment>
<organism evidence="14 15">
    <name type="scientific">Lentibacillus amyloliquefaciens</name>
    <dbReference type="NCBI Taxonomy" id="1472767"/>
    <lineage>
        <taxon>Bacteria</taxon>
        <taxon>Bacillati</taxon>
        <taxon>Bacillota</taxon>
        <taxon>Bacilli</taxon>
        <taxon>Bacillales</taxon>
        <taxon>Bacillaceae</taxon>
        <taxon>Lentibacillus</taxon>
    </lineage>
</organism>
<dbReference type="InterPro" id="IPR034213">
    <property type="entry name" value="S8_Vpr-like"/>
</dbReference>
<evidence type="ECO:0000313" key="15">
    <source>
        <dbReference type="Proteomes" id="UP000050331"/>
    </source>
</evidence>
<evidence type="ECO:0000256" key="5">
    <source>
        <dbReference type="ARBA" id="ARBA00022729"/>
    </source>
</evidence>
<dbReference type="InterPro" id="IPR050131">
    <property type="entry name" value="Peptidase_S8_subtilisin-like"/>
</dbReference>
<dbReference type="InterPro" id="IPR023828">
    <property type="entry name" value="Peptidase_S8_Ser-AS"/>
</dbReference>
<feature type="chain" id="PRO_5006849303" evidence="11">
    <location>
        <begin position="24"/>
        <end position="727"/>
    </location>
</feature>
<dbReference type="Proteomes" id="UP000050331">
    <property type="component" value="Chromosome"/>
</dbReference>
<dbReference type="PROSITE" id="PS00136">
    <property type="entry name" value="SUBTILASE_ASP"/>
    <property type="match status" value="1"/>
</dbReference>
<evidence type="ECO:0000256" key="9">
    <source>
        <dbReference type="PROSITE-ProRule" id="PRU01240"/>
    </source>
</evidence>
<evidence type="ECO:0000259" key="12">
    <source>
        <dbReference type="Pfam" id="PF00082"/>
    </source>
</evidence>
<dbReference type="OrthoDB" id="9798386at2"/>
<dbReference type="CDD" id="cd07474">
    <property type="entry name" value="Peptidases_S8_subtilisin_Vpr-like"/>
    <property type="match status" value="1"/>
</dbReference>
<evidence type="ECO:0000259" key="13">
    <source>
        <dbReference type="Pfam" id="PF02225"/>
    </source>
</evidence>
<dbReference type="Gene3D" id="3.40.50.200">
    <property type="entry name" value="Peptidase S8/S53 domain"/>
    <property type="match status" value="1"/>
</dbReference>
<evidence type="ECO:0000256" key="6">
    <source>
        <dbReference type="ARBA" id="ARBA00022801"/>
    </source>
</evidence>
<keyword evidence="6 9" id="KW-0378">Hydrolase</keyword>
<dbReference type="Gene3D" id="3.50.30.30">
    <property type="match status" value="1"/>
</dbReference>
<feature type="active site" description="Charge relay system" evidence="8 9">
    <location>
        <position position="171"/>
    </location>
</feature>
<evidence type="ECO:0000256" key="1">
    <source>
        <dbReference type="ARBA" id="ARBA00011073"/>
    </source>
</evidence>
<dbReference type="SUPFAM" id="SSF52743">
    <property type="entry name" value="Subtilisin-like"/>
    <property type="match status" value="1"/>
</dbReference>
<dbReference type="GO" id="GO:0004252">
    <property type="term" value="F:serine-type endopeptidase activity"/>
    <property type="evidence" value="ECO:0007669"/>
    <property type="project" value="UniProtKB-UniRule"/>
</dbReference>
<evidence type="ECO:0000256" key="7">
    <source>
        <dbReference type="ARBA" id="ARBA00022825"/>
    </source>
</evidence>
<evidence type="ECO:0000256" key="2">
    <source>
        <dbReference type="ARBA" id="ARBA00022512"/>
    </source>
</evidence>
<evidence type="ECO:0000256" key="4">
    <source>
        <dbReference type="ARBA" id="ARBA00022670"/>
    </source>
</evidence>
<dbReference type="GO" id="GO:0006508">
    <property type="term" value="P:proteolysis"/>
    <property type="evidence" value="ECO:0007669"/>
    <property type="project" value="UniProtKB-KW"/>
</dbReference>
<dbReference type="STRING" id="1472767.AOX59_15685"/>
<dbReference type="EMBL" id="CP013862">
    <property type="protein sequence ID" value="ALX49886.1"/>
    <property type="molecule type" value="Genomic_DNA"/>
</dbReference>
<evidence type="ECO:0000256" key="3">
    <source>
        <dbReference type="ARBA" id="ARBA00022525"/>
    </source>
</evidence>
<dbReference type="PROSITE" id="PS00137">
    <property type="entry name" value="SUBTILASE_HIS"/>
    <property type="match status" value="1"/>
</dbReference>
<proteinExistence type="inferred from homology"/>
<accession>A0A0U4FMK9</accession>
<keyword evidence="4 9" id="KW-0645">Protease</keyword>
<dbReference type="PROSITE" id="PS00138">
    <property type="entry name" value="SUBTILASE_SER"/>
    <property type="match status" value="1"/>
</dbReference>
<dbReference type="RefSeq" id="WP_068446838.1">
    <property type="nucleotide sequence ID" value="NZ_CP013862.1"/>
</dbReference>
<dbReference type="InterPro" id="IPR036852">
    <property type="entry name" value="Peptidase_S8/S53_dom_sf"/>
</dbReference>
<dbReference type="Pfam" id="PF02225">
    <property type="entry name" value="PA"/>
    <property type="match status" value="1"/>
</dbReference>
<dbReference type="PRINTS" id="PR00723">
    <property type="entry name" value="SUBTILISIN"/>
</dbReference>
<keyword evidence="2" id="KW-0134">Cell wall</keyword>
<dbReference type="KEGG" id="lao:AOX59_15685"/>
<dbReference type="InterPro" id="IPR022398">
    <property type="entry name" value="Peptidase_S8_His-AS"/>
</dbReference>
<evidence type="ECO:0000256" key="11">
    <source>
        <dbReference type="SAM" id="SignalP"/>
    </source>
</evidence>
<feature type="domain" description="PA" evidence="13">
    <location>
        <begin position="325"/>
        <end position="394"/>
    </location>
</feature>
<dbReference type="InterPro" id="IPR023827">
    <property type="entry name" value="Peptidase_S8_Asp-AS"/>
</dbReference>
<feature type="active site" description="Charge relay system" evidence="8 9">
    <location>
        <position position="458"/>
    </location>
</feature>
<dbReference type="InterPro" id="IPR000209">
    <property type="entry name" value="Peptidase_S8/S53_dom"/>
</dbReference>
<dbReference type="InterPro" id="IPR015500">
    <property type="entry name" value="Peptidase_S8_subtilisin-rel"/>
</dbReference>
<dbReference type="InterPro" id="IPR003137">
    <property type="entry name" value="PA_domain"/>
</dbReference>
<gene>
    <name evidence="14" type="ORF">AOX59_15685</name>
</gene>
<feature type="signal peptide" evidence="11">
    <location>
        <begin position="1"/>
        <end position="23"/>
    </location>
</feature>
<dbReference type="Pfam" id="PF00082">
    <property type="entry name" value="Peptidase_S8"/>
    <property type="match status" value="1"/>
</dbReference>
<dbReference type="SUPFAM" id="SSF52025">
    <property type="entry name" value="PA domain"/>
    <property type="match status" value="1"/>
</dbReference>
<keyword evidence="15" id="KW-1185">Reference proteome</keyword>
<feature type="active site" description="Charge relay system" evidence="8 9">
    <location>
        <position position="131"/>
    </location>
</feature>
<dbReference type="PROSITE" id="PS51892">
    <property type="entry name" value="SUBTILASE"/>
    <property type="match status" value="1"/>
</dbReference>
<feature type="domain" description="Peptidase S8/S53" evidence="12">
    <location>
        <begin position="122"/>
        <end position="496"/>
    </location>
</feature>
<keyword evidence="3" id="KW-0964">Secreted</keyword>
<dbReference type="AlphaFoldDB" id="A0A0U4FMK9"/>
<evidence type="ECO:0000313" key="14">
    <source>
        <dbReference type="EMBL" id="ALX49886.1"/>
    </source>
</evidence>
<sequence length="727" mass="78744">MIRILLTLSAAVMFLSTAAPAMAIDDSNEKTSVIIEVDGNPDKHKTYLENYHPYIDVVAVYDTLFNGLALKAEPERFEGLESLDFIRAVHPAAAYEIESAPTLNQTENSVMPSELNNTSFTGKGVQVAVIDTGIDYNHPDLEDSYAGGYDLVDLDNDPMETTAEEGIPTMHGTHVAGIIAADGKLQGVAPSADIYAYRALGPGGSGTSVQVIAALEQAVDDGADIINLSLGNAVNGPDFPTSAAVNRAVDLGIPVIIANGNDGPGNWTIGSPATAANALSVGASSNPQTRPLLVEPLADKKISLVQMQGAKPWKLRKNYDVAIFNEQDVRGKIALMKRGKTPFSELARQAQKAGAVAALIYNHEKGNFQGTISDQGKPIKIPVASITKRDGEWLVKNAQNNKHLYMQTKHETSKPGIADFSSRGPVTVNWDLKPEVSAPGTNVLSTLPESYGELQGTSMAAPQAAGAMALLMEAHPDWTTEELTGALMTTAKRVKNEDGQPFAPIIQGAGGIRPKQAIHAKTVIEDPLLSFGKISEAQETKHVDVVIENKSEEQMNYSFSIPKKQQGLTWKLPMNFTLDKGETKKLSIELAINQNRLDTGIHQGWLTLNQGEAQYYLPYLFVNESADYPKAMGFDFSFEAFSDDTYRYQLYLPDPAESISVQLYHPQTLMYEQTLLESENIQVGLNEGKIDASQIDKPGAYAAVISVKLADGTVESYQTRVYINDKP</sequence>
<protein>
    <submittedName>
        <fullName evidence="14">Peptidase S8</fullName>
    </submittedName>
</protein>
<dbReference type="CDD" id="cd02133">
    <property type="entry name" value="PA_C5a_like"/>
    <property type="match status" value="1"/>
</dbReference>
<dbReference type="PANTHER" id="PTHR43806">
    <property type="entry name" value="PEPTIDASE S8"/>
    <property type="match status" value="1"/>
</dbReference>
<name>A0A0U4FMK9_9BACI</name>